<evidence type="ECO:0000313" key="3">
    <source>
        <dbReference type="Proteomes" id="UP000237105"/>
    </source>
</evidence>
<sequence length="147" mass="17132">MIFIVFYGKKGGVRWKLTQGVAARKLRSLAIFRPTSAKGDHAHDSPPTPSQKDEENRNSHHEDEQHQYGRRDYRKIDDSFSCMSCVNTLEQNPCGFLIPIQSPQRVRFPFQRAEQYELYQNEPENRTNPQLAKVDTVVKIEKFLHSK</sequence>
<organism evidence="2 3">
    <name type="scientific">Parasponia andersonii</name>
    <name type="common">Sponia andersonii</name>
    <dbReference type="NCBI Taxonomy" id="3476"/>
    <lineage>
        <taxon>Eukaryota</taxon>
        <taxon>Viridiplantae</taxon>
        <taxon>Streptophyta</taxon>
        <taxon>Embryophyta</taxon>
        <taxon>Tracheophyta</taxon>
        <taxon>Spermatophyta</taxon>
        <taxon>Magnoliopsida</taxon>
        <taxon>eudicotyledons</taxon>
        <taxon>Gunneridae</taxon>
        <taxon>Pentapetalae</taxon>
        <taxon>rosids</taxon>
        <taxon>fabids</taxon>
        <taxon>Rosales</taxon>
        <taxon>Cannabaceae</taxon>
        <taxon>Parasponia</taxon>
    </lineage>
</organism>
<evidence type="ECO:0000256" key="1">
    <source>
        <dbReference type="SAM" id="MobiDB-lite"/>
    </source>
</evidence>
<keyword evidence="3" id="KW-1185">Reference proteome</keyword>
<protein>
    <submittedName>
        <fullName evidence="2">Uncharacterized protein</fullName>
    </submittedName>
</protein>
<feature type="region of interest" description="Disordered" evidence="1">
    <location>
        <begin position="34"/>
        <end position="71"/>
    </location>
</feature>
<dbReference type="Proteomes" id="UP000237105">
    <property type="component" value="Unassembled WGS sequence"/>
</dbReference>
<feature type="compositionally biased region" description="Basic and acidic residues" evidence="1">
    <location>
        <begin position="51"/>
        <end position="71"/>
    </location>
</feature>
<accession>A0A2P5AGJ4</accession>
<dbReference type="AlphaFoldDB" id="A0A2P5AGJ4"/>
<evidence type="ECO:0000313" key="2">
    <source>
        <dbReference type="EMBL" id="PON35666.1"/>
    </source>
</evidence>
<dbReference type="EMBL" id="JXTB01000602">
    <property type="protein sequence ID" value="PON35666.1"/>
    <property type="molecule type" value="Genomic_DNA"/>
</dbReference>
<gene>
    <name evidence="2" type="ORF">PanWU01x14_334400</name>
</gene>
<name>A0A2P5AGJ4_PARAD</name>
<comment type="caution">
    <text evidence="2">The sequence shown here is derived from an EMBL/GenBank/DDBJ whole genome shotgun (WGS) entry which is preliminary data.</text>
</comment>
<reference evidence="3" key="1">
    <citation type="submission" date="2016-06" db="EMBL/GenBank/DDBJ databases">
        <title>Parallel loss of symbiosis genes in relatives of nitrogen-fixing non-legume Parasponia.</title>
        <authorList>
            <person name="Van Velzen R."/>
            <person name="Holmer R."/>
            <person name="Bu F."/>
            <person name="Rutten L."/>
            <person name="Van Zeijl A."/>
            <person name="Liu W."/>
            <person name="Santuari L."/>
            <person name="Cao Q."/>
            <person name="Sharma T."/>
            <person name="Shen D."/>
            <person name="Roswanjaya Y."/>
            <person name="Wardhani T."/>
            <person name="Kalhor M.S."/>
            <person name="Jansen J."/>
            <person name="Van den Hoogen J."/>
            <person name="Gungor B."/>
            <person name="Hartog M."/>
            <person name="Hontelez J."/>
            <person name="Verver J."/>
            <person name="Yang W.-C."/>
            <person name="Schijlen E."/>
            <person name="Repin R."/>
            <person name="Schilthuizen M."/>
            <person name="Schranz E."/>
            <person name="Heidstra R."/>
            <person name="Miyata K."/>
            <person name="Fedorova E."/>
            <person name="Kohlen W."/>
            <person name="Bisseling T."/>
            <person name="Smit S."/>
            <person name="Geurts R."/>
        </authorList>
    </citation>
    <scope>NUCLEOTIDE SEQUENCE [LARGE SCALE GENOMIC DNA]</scope>
    <source>
        <strain evidence="3">cv. WU1-14</strain>
    </source>
</reference>
<proteinExistence type="predicted"/>